<dbReference type="PANTHER" id="PTHR43611:SF3">
    <property type="entry name" value="FLAVIN MONONUCLEOTIDE HYDROLASE 1, CHLOROPLATIC"/>
    <property type="match status" value="1"/>
</dbReference>
<dbReference type="Proteomes" id="UP000657177">
    <property type="component" value="Unassembled WGS sequence"/>
</dbReference>
<evidence type="ECO:0000313" key="2">
    <source>
        <dbReference type="Proteomes" id="UP000657177"/>
    </source>
</evidence>
<name>A0A8J6LSS6_9FIRM</name>
<dbReference type="GO" id="GO:0016787">
    <property type="term" value="F:hydrolase activity"/>
    <property type="evidence" value="ECO:0007669"/>
    <property type="project" value="UniProtKB-KW"/>
</dbReference>
<dbReference type="NCBIfam" id="TIGR01509">
    <property type="entry name" value="HAD-SF-IA-v3"/>
    <property type="match status" value="1"/>
</dbReference>
<protein>
    <submittedName>
        <fullName evidence="1">HAD-IA family hydrolase</fullName>
    </submittedName>
</protein>
<sequence length="300" mass="34279">MKANKIKMYVFDMGGVVLRNYDVEPQIAEELQISRERFHQLAGANLLLLSDGKLEIAEFWRRFSAAYGREIREDLFGKYFAPELDWEMVELIKKLKAAARVVCGTNTVESHFHYLLNRGDYQWFDAVYASNRIGVSKPDAQFFQHILAQEGALPQETVFIDDTLENIVAADALGIKAILTMVENAEEIYLFRAEEFFAPDSASMVKITGDAKSELLTCLTLAEKVEESTDLTALLLEQGVEPLFHLTFYVKDGEEKETPIVLSVLSPEYFTLMDTGFLNRNVIYFQGFLYDYCRNQMKGH</sequence>
<dbReference type="AlphaFoldDB" id="A0A8J6LSS6"/>
<dbReference type="SUPFAM" id="SSF56784">
    <property type="entry name" value="HAD-like"/>
    <property type="match status" value="1"/>
</dbReference>
<evidence type="ECO:0000313" key="1">
    <source>
        <dbReference type="EMBL" id="MBA2133427.1"/>
    </source>
</evidence>
<dbReference type="Pfam" id="PF00702">
    <property type="entry name" value="Hydrolase"/>
    <property type="match status" value="1"/>
</dbReference>
<keyword evidence="1" id="KW-0378">Hydrolase</keyword>
<dbReference type="InterPro" id="IPR006439">
    <property type="entry name" value="HAD-SF_hydro_IA"/>
</dbReference>
<dbReference type="CDD" id="cd02603">
    <property type="entry name" value="HAD_sEH-N_like"/>
    <property type="match status" value="1"/>
</dbReference>
<dbReference type="InterPro" id="IPR036412">
    <property type="entry name" value="HAD-like_sf"/>
</dbReference>
<accession>A0A8J6LSS6</accession>
<dbReference type="Gene3D" id="3.40.50.1000">
    <property type="entry name" value="HAD superfamily/HAD-like"/>
    <property type="match status" value="1"/>
</dbReference>
<dbReference type="InterPro" id="IPR023214">
    <property type="entry name" value="HAD_sf"/>
</dbReference>
<dbReference type="EMBL" id="JAAKDE010000015">
    <property type="protein sequence ID" value="MBA2133427.1"/>
    <property type="molecule type" value="Genomic_DNA"/>
</dbReference>
<keyword evidence="2" id="KW-1185">Reference proteome</keyword>
<reference evidence="1" key="1">
    <citation type="submission" date="2020-06" db="EMBL/GenBank/DDBJ databases">
        <title>Novel chitinolytic bacterium.</title>
        <authorList>
            <person name="Ungkulpasvich U."/>
            <person name="Kosugi A."/>
            <person name="Uke A."/>
        </authorList>
    </citation>
    <scope>NUCLEOTIDE SEQUENCE</scope>
    <source>
        <strain evidence="1">UUS1-1</strain>
    </source>
</reference>
<dbReference type="SFLD" id="SFLDG01129">
    <property type="entry name" value="C1.5:_HAD__Beta-PGM__Phosphata"/>
    <property type="match status" value="1"/>
</dbReference>
<dbReference type="SFLD" id="SFLDS00003">
    <property type="entry name" value="Haloacid_Dehalogenase"/>
    <property type="match status" value="1"/>
</dbReference>
<comment type="caution">
    <text evidence="1">The sequence shown here is derived from an EMBL/GenBank/DDBJ whole genome shotgun (WGS) entry which is preliminary data.</text>
</comment>
<dbReference type="PANTHER" id="PTHR43611">
    <property type="entry name" value="ALPHA-D-GLUCOSE 1-PHOSPHATE PHOSPHATASE"/>
    <property type="match status" value="1"/>
</dbReference>
<organism evidence="1 2">
    <name type="scientific">Capillibacterium thermochitinicola</name>
    <dbReference type="NCBI Taxonomy" id="2699427"/>
    <lineage>
        <taxon>Bacteria</taxon>
        <taxon>Bacillati</taxon>
        <taxon>Bacillota</taxon>
        <taxon>Capillibacterium</taxon>
    </lineage>
</organism>
<dbReference type="Gene3D" id="1.10.150.240">
    <property type="entry name" value="Putative phosphatase, domain 2"/>
    <property type="match status" value="1"/>
</dbReference>
<gene>
    <name evidence="1" type="ORF">G5B42_07725</name>
</gene>
<dbReference type="NCBIfam" id="TIGR01549">
    <property type="entry name" value="HAD-SF-IA-v1"/>
    <property type="match status" value="1"/>
</dbReference>
<proteinExistence type="predicted"/>
<dbReference type="InterPro" id="IPR023198">
    <property type="entry name" value="PGP-like_dom2"/>
</dbReference>